<gene>
    <name evidence="1" type="ORF">DCAF_LOCUS388</name>
</gene>
<evidence type="ECO:0000313" key="1">
    <source>
        <dbReference type="EMBL" id="CAK7322777.1"/>
    </source>
</evidence>
<evidence type="ECO:0000313" key="2">
    <source>
        <dbReference type="Proteomes" id="UP001314170"/>
    </source>
</evidence>
<proteinExistence type="predicted"/>
<dbReference type="EMBL" id="CAWUPB010000027">
    <property type="protein sequence ID" value="CAK7322777.1"/>
    <property type="molecule type" value="Genomic_DNA"/>
</dbReference>
<keyword evidence="2" id="KW-1185">Reference proteome</keyword>
<protein>
    <submittedName>
        <fullName evidence="1">Uncharacterized protein</fullName>
    </submittedName>
</protein>
<sequence length="74" mass="8458">MIRGDFSKIPEVTFEFNIDQSGPDKDLKVKRCGDHLVPIIYSQALGRWHSLGIKLETSDLLRAYLKPTSIYTYA</sequence>
<dbReference type="Proteomes" id="UP001314170">
    <property type="component" value="Unassembled WGS sequence"/>
</dbReference>
<name>A0AAV1QQP1_9ROSI</name>
<organism evidence="1 2">
    <name type="scientific">Dovyalis caffra</name>
    <dbReference type="NCBI Taxonomy" id="77055"/>
    <lineage>
        <taxon>Eukaryota</taxon>
        <taxon>Viridiplantae</taxon>
        <taxon>Streptophyta</taxon>
        <taxon>Embryophyta</taxon>
        <taxon>Tracheophyta</taxon>
        <taxon>Spermatophyta</taxon>
        <taxon>Magnoliopsida</taxon>
        <taxon>eudicotyledons</taxon>
        <taxon>Gunneridae</taxon>
        <taxon>Pentapetalae</taxon>
        <taxon>rosids</taxon>
        <taxon>fabids</taxon>
        <taxon>Malpighiales</taxon>
        <taxon>Salicaceae</taxon>
        <taxon>Flacourtieae</taxon>
        <taxon>Dovyalis</taxon>
    </lineage>
</organism>
<dbReference type="AlphaFoldDB" id="A0AAV1QQP1"/>
<reference evidence="1 2" key="1">
    <citation type="submission" date="2024-01" db="EMBL/GenBank/DDBJ databases">
        <authorList>
            <person name="Waweru B."/>
        </authorList>
    </citation>
    <scope>NUCLEOTIDE SEQUENCE [LARGE SCALE GENOMIC DNA]</scope>
</reference>
<accession>A0AAV1QQP1</accession>
<comment type="caution">
    <text evidence="1">The sequence shown here is derived from an EMBL/GenBank/DDBJ whole genome shotgun (WGS) entry which is preliminary data.</text>
</comment>